<dbReference type="EMBL" id="MT144071">
    <property type="protein sequence ID" value="QJA48116.1"/>
    <property type="molecule type" value="Genomic_DNA"/>
</dbReference>
<accession>A0A6H1ZJK9</accession>
<dbReference type="AlphaFoldDB" id="A0A6H1ZJK9"/>
<name>A0A6H1ZJK9_9ZZZZ</name>
<protein>
    <submittedName>
        <fullName evidence="2">Uncharacterized protein</fullName>
    </submittedName>
</protein>
<sequence>MMGSSIIVCCQDMLCDLTRVNDAFEYGFWWEDNDGEQLRLYECLSDKEGDAQEITSCPNCGERPLSRFEEEEQGPPPNKWRWGRVER</sequence>
<evidence type="ECO:0000313" key="2">
    <source>
        <dbReference type="EMBL" id="QJA48116.1"/>
    </source>
</evidence>
<feature type="region of interest" description="Disordered" evidence="1">
    <location>
        <begin position="65"/>
        <end position="87"/>
    </location>
</feature>
<dbReference type="EMBL" id="MT144606">
    <property type="protein sequence ID" value="QJH94806.1"/>
    <property type="molecule type" value="Genomic_DNA"/>
</dbReference>
<gene>
    <name evidence="2" type="ORF">TM448A00834_0023</name>
    <name evidence="3" type="ORF">TM448B00301_0048</name>
</gene>
<evidence type="ECO:0000313" key="3">
    <source>
        <dbReference type="EMBL" id="QJH94806.1"/>
    </source>
</evidence>
<reference evidence="2" key="1">
    <citation type="submission" date="2020-03" db="EMBL/GenBank/DDBJ databases">
        <title>The deep terrestrial virosphere.</title>
        <authorList>
            <person name="Holmfeldt K."/>
            <person name="Nilsson E."/>
            <person name="Simone D."/>
            <person name="Lopez-Fernandez M."/>
            <person name="Wu X."/>
            <person name="de Brujin I."/>
            <person name="Lundin D."/>
            <person name="Andersson A."/>
            <person name="Bertilsson S."/>
            <person name="Dopson M."/>
        </authorList>
    </citation>
    <scope>NUCLEOTIDE SEQUENCE</scope>
    <source>
        <strain evidence="2">TM448A00834</strain>
        <strain evidence="3">TM448B00301</strain>
    </source>
</reference>
<proteinExistence type="predicted"/>
<organism evidence="2">
    <name type="scientific">viral metagenome</name>
    <dbReference type="NCBI Taxonomy" id="1070528"/>
    <lineage>
        <taxon>unclassified sequences</taxon>
        <taxon>metagenomes</taxon>
        <taxon>organismal metagenomes</taxon>
    </lineage>
</organism>
<evidence type="ECO:0000256" key="1">
    <source>
        <dbReference type="SAM" id="MobiDB-lite"/>
    </source>
</evidence>